<evidence type="ECO:0000256" key="1">
    <source>
        <dbReference type="SAM" id="SignalP"/>
    </source>
</evidence>
<evidence type="ECO:0000313" key="3">
    <source>
        <dbReference type="Proteomes" id="UP000440694"/>
    </source>
</evidence>
<keyword evidence="1" id="KW-0732">Signal</keyword>
<gene>
    <name evidence="2" type="ORF">GIW81_14025</name>
</gene>
<dbReference type="Proteomes" id="UP000440694">
    <property type="component" value="Unassembled WGS sequence"/>
</dbReference>
<organism evidence="2 3">
    <name type="scientific">Hyphomicrobium album</name>
    <dbReference type="NCBI Taxonomy" id="2665159"/>
    <lineage>
        <taxon>Bacteria</taxon>
        <taxon>Pseudomonadati</taxon>
        <taxon>Pseudomonadota</taxon>
        <taxon>Alphaproteobacteria</taxon>
        <taxon>Hyphomicrobiales</taxon>
        <taxon>Hyphomicrobiaceae</taxon>
        <taxon>Hyphomicrobium</taxon>
    </lineage>
</organism>
<evidence type="ECO:0008006" key="4">
    <source>
        <dbReference type="Google" id="ProtNLM"/>
    </source>
</evidence>
<dbReference type="RefSeq" id="WP_154739996.1">
    <property type="nucleotide sequence ID" value="NZ_WMBQ01000002.1"/>
</dbReference>
<name>A0A6I3KNU8_9HYPH</name>
<feature type="chain" id="PRO_5026354896" description="PXPV repeat-containing protein" evidence="1">
    <location>
        <begin position="23"/>
        <end position="106"/>
    </location>
</feature>
<dbReference type="AlphaFoldDB" id="A0A6I3KNU8"/>
<proteinExistence type="predicted"/>
<comment type="caution">
    <text evidence="2">The sequence shown here is derived from an EMBL/GenBank/DDBJ whole genome shotgun (WGS) entry which is preliminary data.</text>
</comment>
<feature type="signal peptide" evidence="1">
    <location>
        <begin position="1"/>
        <end position="22"/>
    </location>
</feature>
<reference evidence="2 3" key="1">
    <citation type="submission" date="2019-11" db="EMBL/GenBank/DDBJ databases">
        <title>Identification of a novel strain.</title>
        <authorList>
            <person name="Xu Q."/>
            <person name="Wang G."/>
        </authorList>
    </citation>
    <scope>NUCLEOTIDE SEQUENCE [LARGE SCALE GENOMIC DNA]</scope>
    <source>
        <strain evidence="3">xq</strain>
    </source>
</reference>
<keyword evidence="3" id="KW-1185">Reference proteome</keyword>
<dbReference type="EMBL" id="WMBQ01000002">
    <property type="protein sequence ID" value="MTD95452.1"/>
    <property type="molecule type" value="Genomic_DNA"/>
</dbReference>
<accession>A0A6I3KNU8</accession>
<protein>
    <recommendedName>
        <fullName evidence="4">PXPV repeat-containing protein</fullName>
    </recommendedName>
</protein>
<sequence length="106" mass="11991">MRKLLTAVLAASAGVAALGATAGDADARAYRWYRDYAPMYPQVYYGPPVLYVVPPAYAYYPRPVYQACCGYVTGPAGTYYPQPVYVPRQRYVQPYYYAPRRRGCCY</sequence>
<evidence type="ECO:0000313" key="2">
    <source>
        <dbReference type="EMBL" id="MTD95452.1"/>
    </source>
</evidence>